<protein>
    <submittedName>
        <fullName evidence="1">Uncharacterized protein</fullName>
    </submittedName>
</protein>
<organism evidence="1 2">
    <name type="scientific">Phoxinus phoxinus</name>
    <name type="common">Eurasian minnow</name>
    <dbReference type="NCBI Taxonomy" id="58324"/>
    <lineage>
        <taxon>Eukaryota</taxon>
        <taxon>Metazoa</taxon>
        <taxon>Chordata</taxon>
        <taxon>Craniata</taxon>
        <taxon>Vertebrata</taxon>
        <taxon>Euteleostomi</taxon>
        <taxon>Actinopterygii</taxon>
        <taxon>Neopterygii</taxon>
        <taxon>Teleostei</taxon>
        <taxon>Ostariophysi</taxon>
        <taxon>Cypriniformes</taxon>
        <taxon>Leuciscidae</taxon>
        <taxon>Phoxininae</taxon>
        <taxon>Phoxinus</taxon>
    </lineage>
</organism>
<dbReference type="EMBL" id="JAYKXH010000005">
    <property type="protein sequence ID" value="KAK7168523.1"/>
    <property type="molecule type" value="Genomic_DNA"/>
</dbReference>
<dbReference type="InterPro" id="IPR038765">
    <property type="entry name" value="Papain-like_cys_pep_sf"/>
</dbReference>
<proteinExistence type="predicted"/>
<evidence type="ECO:0000313" key="2">
    <source>
        <dbReference type="Proteomes" id="UP001364617"/>
    </source>
</evidence>
<sequence>MRGNQYGRKDWVDTVWKPGTINHSFQEDGSNCGVFVMLMAKQVVEDFPKIPESINITPSKEEMCHIRKNMAKVILQASGIGKLF</sequence>
<dbReference type="SUPFAM" id="SSF54001">
    <property type="entry name" value="Cysteine proteinases"/>
    <property type="match status" value="1"/>
</dbReference>
<accession>A0AAN9DH01</accession>
<keyword evidence="2" id="KW-1185">Reference proteome</keyword>
<dbReference type="AlphaFoldDB" id="A0AAN9DH01"/>
<dbReference type="Gene3D" id="3.40.395.10">
    <property type="entry name" value="Adenoviral Proteinase, Chain A"/>
    <property type="match status" value="1"/>
</dbReference>
<dbReference type="Proteomes" id="UP001364617">
    <property type="component" value="Unassembled WGS sequence"/>
</dbReference>
<name>A0AAN9DH01_9TELE</name>
<reference evidence="1 2" key="1">
    <citation type="submission" date="2024-02" db="EMBL/GenBank/DDBJ databases">
        <title>Chromosome-level genome assembly of the Eurasian Minnow (Phoxinus phoxinus).</title>
        <authorList>
            <person name="Oriowo T.O."/>
            <person name="Martin S."/>
            <person name="Stange M."/>
            <person name="Chrysostomakis Y."/>
            <person name="Brown T."/>
            <person name="Winkler S."/>
            <person name="Kukowka S."/>
            <person name="Myers E.W."/>
            <person name="Bohne A."/>
        </authorList>
    </citation>
    <scope>NUCLEOTIDE SEQUENCE [LARGE SCALE GENOMIC DNA]</scope>
    <source>
        <strain evidence="1">ZFMK-TIS-60720</strain>
        <tissue evidence="1">Whole Organism</tissue>
    </source>
</reference>
<gene>
    <name evidence="1" type="ORF">R3I93_004744</name>
</gene>
<evidence type="ECO:0000313" key="1">
    <source>
        <dbReference type="EMBL" id="KAK7168523.1"/>
    </source>
</evidence>
<comment type="caution">
    <text evidence="1">The sequence shown here is derived from an EMBL/GenBank/DDBJ whole genome shotgun (WGS) entry which is preliminary data.</text>
</comment>